<name>A0A9P6IV58_MORAP</name>
<dbReference type="Proteomes" id="UP000738359">
    <property type="component" value="Unassembled WGS sequence"/>
</dbReference>
<accession>A0A9P6IV58</accession>
<gene>
    <name evidence="1" type="ORF">BGZ70_001845</name>
</gene>
<feature type="non-terminal residue" evidence="1">
    <location>
        <position position="1"/>
    </location>
</feature>
<proteinExistence type="predicted"/>
<evidence type="ECO:0000313" key="2">
    <source>
        <dbReference type="Proteomes" id="UP000738359"/>
    </source>
</evidence>
<evidence type="ECO:0000313" key="1">
    <source>
        <dbReference type="EMBL" id="KAF9949251.1"/>
    </source>
</evidence>
<dbReference type="EMBL" id="JAAAHY010001429">
    <property type="protein sequence ID" value="KAF9949251.1"/>
    <property type="molecule type" value="Genomic_DNA"/>
</dbReference>
<sequence>HDVISGIDLGAHKAEWSDGEFEKVIGRDYFDASDEPLLTVLNKNNDAISILGVRNTRLVKAHGVSRQYGADDPSTWDAIFSYRQGATLNIKRLGNIFSPFEVSDCGPNDVCDLKYTFTNSFCFNNKTIRHIRYPGSANYSFDSNPSELIITKGSVKTPISFGTAAKGYQGFFMEPSFQVVLITGRFLQIWRLPSAASPLFELVHVEAFVEVTKARTKDSFITEALSVQSCKHGRRFSVVLKSVKQIGPKGEEVKDDLNSKEPMLTFPRSAGDTFTTNEKYRYENGIVSLLDTYADSDQCIKDAIIRFLVDRIHPSPKYSSSLVILCRSWKYTHRELFVDVIAKLLTEDRITWIPDIDATKREDPLSILTKFAKKDRSVHATACKIVIDYCIAHAIISNNLTLLAPFLRNLKNIVALFPDDAQVYLRKIAYIPVSDGLRDRIVDNSIVSHPPWHCIQFWKTPFGMKNQVMRYHATKEQWRDDATWREYIIERIIVFSRWQAKTFKKTTLSLDKIKDLAQLHVSVGRLHNKVDTLNQGLYVASFDALWHYKDITESKKKEPKDTTNTQEYTAKEQKLMDMVKEIEDTSIEVSETQRPIYNSTATGQEIVVKKVVETPWWKVPYYILKLKLHLQPHNYVTCHKFELEFFKNPAIAALVDYKW</sequence>
<dbReference type="OrthoDB" id="2478412at2759"/>
<organism evidence="1 2">
    <name type="scientific">Mortierella alpina</name>
    <name type="common">Oleaginous fungus</name>
    <name type="synonym">Mortierella renispora</name>
    <dbReference type="NCBI Taxonomy" id="64518"/>
    <lineage>
        <taxon>Eukaryota</taxon>
        <taxon>Fungi</taxon>
        <taxon>Fungi incertae sedis</taxon>
        <taxon>Mucoromycota</taxon>
        <taxon>Mortierellomycotina</taxon>
        <taxon>Mortierellomycetes</taxon>
        <taxon>Mortierellales</taxon>
        <taxon>Mortierellaceae</taxon>
        <taxon>Mortierella</taxon>
    </lineage>
</organism>
<dbReference type="AlphaFoldDB" id="A0A9P6IV58"/>
<keyword evidence="2" id="KW-1185">Reference proteome</keyword>
<comment type="caution">
    <text evidence="1">The sequence shown here is derived from an EMBL/GenBank/DDBJ whole genome shotgun (WGS) entry which is preliminary data.</text>
</comment>
<protein>
    <submittedName>
        <fullName evidence="1">Uncharacterized protein</fullName>
    </submittedName>
</protein>
<reference evidence="1" key="1">
    <citation type="journal article" date="2020" name="Fungal Divers.">
        <title>Resolving the Mortierellaceae phylogeny through synthesis of multi-gene phylogenetics and phylogenomics.</title>
        <authorList>
            <person name="Vandepol N."/>
            <person name="Liber J."/>
            <person name="Desiro A."/>
            <person name="Na H."/>
            <person name="Kennedy M."/>
            <person name="Barry K."/>
            <person name="Grigoriev I.V."/>
            <person name="Miller A.N."/>
            <person name="O'Donnell K."/>
            <person name="Stajich J.E."/>
            <person name="Bonito G."/>
        </authorList>
    </citation>
    <scope>NUCLEOTIDE SEQUENCE</scope>
    <source>
        <strain evidence="1">CK1249</strain>
    </source>
</reference>